<dbReference type="EMBL" id="JAJSOF020000019">
    <property type="protein sequence ID" value="KAJ4438998.1"/>
    <property type="molecule type" value="Genomic_DNA"/>
</dbReference>
<reference evidence="1 2" key="1">
    <citation type="journal article" date="2022" name="Allergy">
        <title>Genome assembly and annotation of Periplaneta americana reveal a comprehensive cockroach allergen profile.</title>
        <authorList>
            <person name="Wang L."/>
            <person name="Xiong Q."/>
            <person name="Saelim N."/>
            <person name="Wang L."/>
            <person name="Nong W."/>
            <person name="Wan A.T."/>
            <person name="Shi M."/>
            <person name="Liu X."/>
            <person name="Cao Q."/>
            <person name="Hui J.H.L."/>
            <person name="Sookrung N."/>
            <person name="Leung T.F."/>
            <person name="Tungtrongchitr A."/>
            <person name="Tsui S.K.W."/>
        </authorList>
    </citation>
    <scope>NUCLEOTIDE SEQUENCE [LARGE SCALE GENOMIC DNA]</scope>
    <source>
        <strain evidence="1">PWHHKU_190912</strain>
    </source>
</reference>
<sequence>MNALRRNLQYIRLDHVRNEEINEEMNAVETVTERLEARSLGWKDWRRVSAQYKYTVVSGEIERYDVGKQEATAKSGEIYEEEEEEED</sequence>
<proteinExistence type="predicted"/>
<accession>A0ABQ8SYC5</accession>
<comment type="caution">
    <text evidence="1">The sequence shown here is derived from an EMBL/GenBank/DDBJ whole genome shotgun (WGS) entry which is preliminary data.</text>
</comment>
<evidence type="ECO:0000313" key="1">
    <source>
        <dbReference type="EMBL" id="KAJ4438998.1"/>
    </source>
</evidence>
<organism evidence="1 2">
    <name type="scientific">Periplaneta americana</name>
    <name type="common">American cockroach</name>
    <name type="synonym">Blatta americana</name>
    <dbReference type="NCBI Taxonomy" id="6978"/>
    <lineage>
        <taxon>Eukaryota</taxon>
        <taxon>Metazoa</taxon>
        <taxon>Ecdysozoa</taxon>
        <taxon>Arthropoda</taxon>
        <taxon>Hexapoda</taxon>
        <taxon>Insecta</taxon>
        <taxon>Pterygota</taxon>
        <taxon>Neoptera</taxon>
        <taxon>Polyneoptera</taxon>
        <taxon>Dictyoptera</taxon>
        <taxon>Blattodea</taxon>
        <taxon>Blattoidea</taxon>
        <taxon>Blattidae</taxon>
        <taxon>Blattinae</taxon>
        <taxon>Periplaneta</taxon>
    </lineage>
</organism>
<evidence type="ECO:0008006" key="3">
    <source>
        <dbReference type="Google" id="ProtNLM"/>
    </source>
</evidence>
<dbReference type="Proteomes" id="UP001148838">
    <property type="component" value="Unassembled WGS sequence"/>
</dbReference>
<name>A0ABQ8SYC5_PERAM</name>
<gene>
    <name evidence="1" type="ORF">ANN_14953</name>
</gene>
<evidence type="ECO:0000313" key="2">
    <source>
        <dbReference type="Proteomes" id="UP001148838"/>
    </source>
</evidence>
<keyword evidence="2" id="KW-1185">Reference proteome</keyword>
<protein>
    <recommendedName>
        <fullName evidence="3">Per a allergen</fullName>
    </recommendedName>
</protein>